<comment type="caution">
    <text evidence="1">The sequence shown here is derived from an EMBL/GenBank/DDBJ whole genome shotgun (WGS) entry which is preliminary data.</text>
</comment>
<reference evidence="2" key="1">
    <citation type="journal article" date="2019" name="Int. J. Syst. Evol. Microbiol.">
        <title>The Global Catalogue of Microorganisms (GCM) 10K type strain sequencing project: providing services to taxonomists for standard genome sequencing and annotation.</title>
        <authorList>
            <consortium name="The Broad Institute Genomics Platform"/>
            <consortium name="The Broad Institute Genome Sequencing Center for Infectious Disease"/>
            <person name="Wu L."/>
            <person name="Ma J."/>
        </authorList>
    </citation>
    <scope>NUCLEOTIDE SEQUENCE [LARGE SCALE GENOMIC DNA]</scope>
    <source>
        <strain evidence="2">JCM 9731</strain>
    </source>
</reference>
<dbReference type="InterPro" id="IPR036412">
    <property type="entry name" value="HAD-like_sf"/>
</dbReference>
<dbReference type="InterPro" id="IPR023214">
    <property type="entry name" value="HAD_sf"/>
</dbReference>
<evidence type="ECO:0000313" key="1">
    <source>
        <dbReference type="EMBL" id="GAA0337501.1"/>
    </source>
</evidence>
<gene>
    <name evidence="1" type="ORF">GCM10008967_29700</name>
</gene>
<keyword evidence="2" id="KW-1185">Reference proteome</keyword>
<sequence length="53" mass="5983">MKSPVYVGDTIGDQKAANFAEIPFVYAEYGFGEVDQYDYSIKSLEDLVKLFLP</sequence>
<organism evidence="1 2">
    <name type="scientific">Bacillus carboniphilus</name>
    <dbReference type="NCBI Taxonomy" id="86663"/>
    <lineage>
        <taxon>Bacteria</taxon>
        <taxon>Bacillati</taxon>
        <taxon>Bacillota</taxon>
        <taxon>Bacilli</taxon>
        <taxon>Bacillales</taxon>
        <taxon>Bacillaceae</taxon>
        <taxon>Bacillus</taxon>
    </lineage>
</organism>
<evidence type="ECO:0000313" key="2">
    <source>
        <dbReference type="Proteomes" id="UP001500782"/>
    </source>
</evidence>
<accession>A0ABP3GAB8</accession>
<protein>
    <recommendedName>
        <fullName evidence="3">Phosphoglycolate phosphatase</fullName>
    </recommendedName>
</protein>
<dbReference type="Gene3D" id="3.40.50.1000">
    <property type="entry name" value="HAD superfamily/HAD-like"/>
    <property type="match status" value="1"/>
</dbReference>
<dbReference type="SUPFAM" id="SSF56784">
    <property type="entry name" value="HAD-like"/>
    <property type="match status" value="1"/>
</dbReference>
<dbReference type="EMBL" id="BAAADJ010000052">
    <property type="protein sequence ID" value="GAA0337501.1"/>
    <property type="molecule type" value="Genomic_DNA"/>
</dbReference>
<proteinExistence type="predicted"/>
<evidence type="ECO:0008006" key="3">
    <source>
        <dbReference type="Google" id="ProtNLM"/>
    </source>
</evidence>
<dbReference type="Proteomes" id="UP001500782">
    <property type="component" value="Unassembled WGS sequence"/>
</dbReference>
<dbReference type="RefSeq" id="WP_343800417.1">
    <property type="nucleotide sequence ID" value="NZ_BAAADJ010000052.1"/>
</dbReference>
<name>A0ABP3GAB8_9BACI</name>